<name>D2VY71_NAEGR</name>
<keyword evidence="2" id="KW-0812">Transmembrane</keyword>
<sequence>MSESSTTASPQPISLNVISPSTTNIELIEKNVDISGVLSDATSNPHEDDNDSVIADIFDDMAFNQPIDNQIEEPISHPQISKSKNKFLKKVMFGLDRKTSTCCSTQFSCISCLSMLALLLNIASLLAIIGLSIASNVSYQSVKVVDVMSLVTEATNMHTTMGSRVREVSYNIYGYVPSSVVRSFYTSSKSTLLNDLKNFTKILPPNELKMLNSIVDSNFTTVPNSKLWETVLNLISSSSTGGGGGQPPTGNGTSPVNPQPSRNSTNSGSMTNSVNTTELLAAQKLLESEAFIISEKENTNNFDHFLGQLIQLCWDSHNLARSTLIACLVLICASIALVIPFAVLIFLIGLISSSKDEKKLFKANTILLFETMESQNLRPLFEKFCMSAGRERQFNFISKTRDYSQLCKRSLELQMRTFEITQDILKGGELIEKPNALTLKQVNQNEKFLKEVEYMKQQVAFELLECMDMNYDMGINMNQINYDDLIHQIDQFNNKEDDYQILDILPVDLFEKCEHEVVQSLIEVHNYFKQTDDFVNAVSIIYK</sequence>
<dbReference type="AlphaFoldDB" id="D2VY71"/>
<feature type="region of interest" description="Disordered" evidence="1">
    <location>
        <begin position="238"/>
        <end position="272"/>
    </location>
</feature>
<keyword evidence="2" id="KW-1133">Transmembrane helix</keyword>
<feature type="transmembrane region" description="Helical" evidence="2">
    <location>
        <begin position="113"/>
        <end position="134"/>
    </location>
</feature>
<accession>D2VY71</accession>
<evidence type="ECO:0000256" key="2">
    <source>
        <dbReference type="SAM" id="Phobius"/>
    </source>
</evidence>
<dbReference type="InParanoid" id="D2VY71"/>
<dbReference type="RefSeq" id="XP_002671016.1">
    <property type="nucleotide sequence ID" value="XM_002670970.1"/>
</dbReference>
<keyword evidence="4" id="KW-1185">Reference proteome</keyword>
<feature type="transmembrane region" description="Helical" evidence="2">
    <location>
        <begin position="324"/>
        <end position="351"/>
    </location>
</feature>
<evidence type="ECO:0000313" key="3">
    <source>
        <dbReference type="EMBL" id="EFC38272.1"/>
    </source>
</evidence>
<dbReference type="KEGG" id="ngr:NAEGRDRAFT_73994"/>
<dbReference type="GeneID" id="8863509"/>
<proteinExistence type="predicted"/>
<feature type="compositionally biased region" description="Polar residues" evidence="1">
    <location>
        <begin position="259"/>
        <end position="272"/>
    </location>
</feature>
<evidence type="ECO:0000313" key="4">
    <source>
        <dbReference type="Proteomes" id="UP000006671"/>
    </source>
</evidence>
<keyword evidence="2" id="KW-0472">Membrane</keyword>
<reference evidence="3 4" key="1">
    <citation type="journal article" date="2010" name="Cell">
        <title>The genome of Naegleria gruberi illuminates early eukaryotic versatility.</title>
        <authorList>
            <person name="Fritz-Laylin L.K."/>
            <person name="Prochnik S.E."/>
            <person name="Ginger M.L."/>
            <person name="Dacks J.B."/>
            <person name="Carpenter M.L."/>
            <person name="Field M.C."/>
            <person name="Kuo A."/>
            <person name="Paredez A."/>
            <person name="Chapman J."/>
            <person name="Pham J."/>
            <person name="Shu S."/>
            <person name="Neupane R."/>
            <person name="Cipriano M."/>
            <person name="Mancuso J."/>
            <person name="Tu H."/>
            <person name="Salamov A."/>
            <person name="Lindquist E."/>
            <person name="Shapiro H."/>
            <person name="Lucas S."/>
            <person name="Grigoriev I.V."/>
            <person name="Cande W.Z."/>
            <person name="Fulton C."/>
            <person name="Rokhsar D.S."/>
            <person name="Dawson S.C."/>
        </authorList>
    </citation>
    <scope>NUCLEOTIDE SEQUENCE [LARGE SCALE GENOMIC DNA]</scope>
    <source>
        <strain evidence="3 4">NEG-M</strain>
    </source>
</reference>
<organism evidence="4">
    <name type="scientific">Naegleria gruberi</name>
    <name type="common">Amoeba</name>
    <dbReference type="NCBI Taxonomy" id="5762"/>
    <lineage>
        <taxon>Eukaryota</taxon>
        <taxon>Discoba</taxon>
        <taxon>Heterolobosea</taxon>
        <taxon>Tetramitia</taxon>
        <taxon>Eutetramitia</taxon>
        <taxon>Vahlkampfiidae</taxon>
        <taxon>Naegleria</taxon>
    </lineage>
</organism>
<protein>
    <submittedName>
        <fullName evidence="3">Predicted protein</fullName>
    </submittedName>
</protein>
<evidence type="ECO:0000256" key="1">
    <source>
        <dbReference type="SAM" id="MobiDB-lite"/>
    </source>
</evidence>
<dbReference type="VEuPathDB" id="AmoebaDB:NAEGRDRAFT_73994"/>
<gene>
    <name evidence="3" type="ORF">NAEGRDRAFT_73994</name>
</gene>
<dbReference type="EMBL" id="GG738909">
    <property type="protein sequence ID" value="EFC38272.1"/>
    <property type="molecule type" value="Genomic_DNA"/>
</dbReference>
<dbReference type="Proteomes" id="UP000006671">
    <property type="component" value="Unassembled WGS sequence"/>
</dbReference>